<feature type="region of interest" description="Disordered" evidence="1">
    <location>
        <begin position="1"/>
        <end position="154"/>
    </location>
</feature>
<dbReference type="AlphaFoldDB" id="A0A0C3BKF2"/>
<feature type="compositionally biased region" description="Basic and acidic residues" evidence="1">
    <location>
        <begin position="202"/>
        <end position="224"/>
    </location>
</feature>
<dbReference type="HOGENOM" id="CLU_365310_0_0_1"/>
<dbReference type="EMBL" id="KN824279">
    <property type="protein sequence ID" value="KIM32544.1"/>
    <property type="molecule type" value="Genomic_DNA"/>
</dbReference>
<keyword evidence="3" id="KW-1185">Reference proteome</keyword>
<accession>A0A0C3BKF2</accession>
<name>A0A0C3BKF2_SERVB</name>
<feature type="compositionally biased region" description="Basic residues" evidence="1">
    <location>
        <begin position="123"/>
        <end position="133"/>
    </location>
</feature>
<feature type="compositionally biased region" description="Low complexity" evidence="1">
    <location>
        <begin position="82"/>
        <end position="96"/>
    </location>
</feature>
<protein>
    <submittedName>
        <fullName evidence="2">Uncharacterized protein</fullName>
    </submittedName>
</protein>
<feature type="compositionally biased region" description="Polar residues" evidence="1">
    <location>
        <begin position="63"/>
        <end position="72"/>
    </location>
</feature>
<feature type="region of interest" description="Disordered" evidence="1">
    <location>
        <begin position="202"/>
        <end position="265"/>
    </location>
</feature>
<feature type="compositionally biased region" description="Polar residues" evidence="1">
    <location>
        <begin position="228"/>
        <end position="237"/>
    </location>
</feature>
<reference evidence="3" key="2">
    <citation type="submission" date="2015-01" db="EMBL/GenBank/DDBJ databases">
        <title>Evolutionary Origins and Diversification of the Mycorrhizal Mutualists.</title>
        <authorList>
            <consortium name="DOE Joint Genome Institute"/>
            <consortium name="Mycorrhizal Genomics Consortium"/>
            <person name="Kohler A."/>
            <person name="Kuo A."/>
            <person name="Nagy L.G."/>
            <person name="Floudas D."/>
            <person name="Copeland A."/>
            <person name="Barry K.W."/>
            <person name="Cichocki N."/>
            <person name="Veneault-Fourrey C."/>
            <person name="LaButti K."/>
            <person name="Lindquist E.A."/>
            <person name="Lipzen A."/>
            <person name="Lundell T."/>
            <person name="Morin E."/>
            <person name="Murat C."/>
            <person name="Riley R."/>
            <person name="Ohm R."/>
            <person name="Sun H."/>
            <person name="Tunlid A."/>
            <person name="Henrissat B."/>
            <person name="Grigoriev I.V."/>
            <person name="Hibbett D.S."/>
            <person name="Martin F."/>
        </authorList>
    </citation>
    <scope>NUCLEOTIDE SEQUENCE [LARGE SCALE GENOMIC DNA]</scope>
    <source>
        <strain evidence="3">MAFF 305830</strain>
    </source>
</reference>
<feature type="compositionally biased region" description="Polar residues" evidence="1">
    <location>
        <begin position="310"/>
        <end position="320"/>
    </location>
</feature>
<reference evidence="2 3" key="1">
    <citation type="submission" date="2014-04" db="EMBL/GenBank/DDBJ databases">
        <authorList>
            <consortium name="DOE Joint Genome Institute"/>
            <person name="Kuo A."/>
            <person name="Zuccaro A."/>
            <person name="Kohler A."/>
            <person name="Nagy L.G."/>
            <person name="Floudas D."/>
            <person name="Copeland A."/>
            <person name="Barry K.W."/>
            <person name="Cichocki N."/>
            <person name="Veneault-Fourrey C."/>
            <person name="LaButti K."/>
            <person name="Lindquist E.A."/>
            <person name="Lipzen A."/>
            <person name="Lundell T."/>
            <person name="Morin E."/>
            <person name="Murat C."/>
            <person name="Sun H."/>
            <person name="Tunlid A."/>
            <person name="Henrissat B."/>
            <person name="Grigoriev I.V."/>
            <person name="Hibbett D.S."/>
            <person name="Martin F."/>
            <person name="Nordberg H.P."/>
            <person name="Cantor M.N."/>
            <person name="Hua S.X."/>
        </authorList>
    </citation>
    <scope>NUCLEOTIDE SEQUENCE [LARGE SCALE GENOMIC DNA]</scope>
    <source>
        <strain evidence="2 3">MAFF 305830</strain>
    </source>
</reference>
<evidence type="ECO:0000313" key="3">
    <source>
        <dbReference type="Proteomes" id="UP000054097"/>
    </source>
</evidence>
<sequence length="764" mass="84839">MPKETRSRTRHTTPGMALGQHDSPVQRQTSGTGHGRGRGRGRKHLPNAAPEDAPATQARHSSKPTGTLSNKHTPLREESDLLSESGSSCSSASARRNPSRRARSKAEDSTSAEDSIDSDSTPKRRKKTIKHSQKTQSHTTGAEEGNHPSQNPAMIGNVRAYTSLPSVDYMPFMPVSIPQPQHHPLFLNLIQRRNDALLKGELKLSDYKPPEDSTQHKSTTHESEPVNLGNQRPSSSEPLFRYIPSIRTKRPRSYSSSSSDTDMPTKVLCRYSDRSVHDQGLVKEVHKHLKIARMGTHAASGHHSDKIIRSPQSQNWNSNVDRLAEGTDTDTDSEDPERTPRPFNTCSTLPTMAIYKGPPSRPSSPQHTTALPATIGINQGGLVSNDYVSNRDISVHMDIVPGPKNALGIAEESSKQTRQPGVDDPDTGTGIEILGCQIIPLMAHVQKELISQEIHDHIELIGQNIEKTWKNLSSSENCAIQNSQPNMGRFQFLHLPNSLLSLDPSKDSQSASKHRRKRLSPLYLTVVSYIHLLGLRAMNFFETGCWDIVPRPPSPCTLSAFTVQLAPAHSPHNMAARQIFISSFLRAARHQLYSAVCIGGGLLDQEHVGRAFEHALYVQILVQKQRSTGKDQQDTYHQQQSAAIKIAKWLLLHQVFWMDGSETLAHLVAEIGPSACSSDESDDDDSDTAFTRKVYTTKRVSRSPQWRGTQLATFIDLLRQHRLYPPNQRSIPQKHSFPKRPPNGMPLSWISEAYLVDSLSLNSH</sequence>
<gene>
    <name evidence="2" type="ORF">M408DRAFT_182982</name>
</gene>
<feature type="region of interest" description="Disordered" evidence="1">
    <location>
        <begin position="296"/>
        <end position="350"/>
    </location>
</feature>
<evidence type="ECO:0000256" key="1">
    <source>
        <dbReference type="SAM" id="MobiDB-lite"/>
    </source>
</evidence>
<dbReference type="Proteomes" id="UP000054097">
    <property type="component" value="Unassembled WGS sequence"/>
</dbReference>
<organism evidence="2 3">
    <name type="scientific">Serendipita vermifera MAFF 305830</name>
    <dbReference type="NCBI Taxonomy" id="933852"/>
    <lineage>
        <taxon>Eukaryota</taxon>
        <taxon>Fungi</taxon>
        <taxon>Dikarya</taxon>
        <taxon>Basidiomycota</taxon>
        <taxon>Agaricomycotina</taxon>
        <taxon>Agaricomycetes</taxon>
        <taxon>Sebacinales</taxon>
        <taxon>Serendipitaceae</taxon>
        <taxon>Serendipita</taxon>
    </lineage>
</organism>
<evidence type="ECO:0000313" key="2">
    <source>
        <dbReference type="EMBL" id="KIM32544.1"/>
    </source>
</evidence>
<proteinExistence type="predicted"/>
<feature type="compositionally biased region" description="Basic residues" evidence="1">
    <location>
        <begin position="35"/>
        <end position="45"/>
    </location>
</feature>